<dbReference type="PROSITE" id="PS51819">
    <property type="entry name" value="VOC"/>
    <property type="match status" value="1"/>
</dbReference>
<comment type="caution">
    <text evidence="2">The sequence shown here is derived from an EMBL/GenBank/DDBJ whole genome shotgun (WGS) entry which is preliminary data.</text>
</comment>
<dbReference type="InterPro" id="IPR037523">
    <property type="entry name" value="VOC_core"/>
</dbReference>
<sequence>MAKLLGPDFISLQVRNLSASRAFYTEVLGLDVDERFDTPDFVLLESSTIPFALSAAKVNLDEAPRPGWGVALWIDCDNVDELQSRLVAADATIVTPPFDGPFGRTLIFIDPDGYQITANQNPWERFPLGGRSRN</sequence>
<gene>
    <name evidence="2" type="ORF">KDAU_45600</name>
</gene>
<dbReference type="InterPro" id="IPR052164">
    <property type="entry name" value="Anthracycline_SecMetBiosynth"/>
</dbReference>
<dbReference type="InterPro" id="IPR004360">
    <property type="entry name" value="Glyas_Fos-R_dOase_dom"/>
</dbReference>
<name>A0A401ZK49_9CHLR</name>
<dbReference type="PANTHER" id="PTHR33993">
    <property type="entry name" value="GLYOXALASE-RELATED"/>
    <property type="match status" value="1"/>
</dbReference>
<organism evidence="2 3">
    <name type="scientific">Dictyobacter aurantiacus</name>
    <dbReference type="NCBI Taxonomy" id="1936993"/>
    <lineage>
        <taxon>Bacteria</taxon>
        <taxon>Bacillati</taxon>
        <taxon>Chloroflexota</taxon>
        <taxon>Ktedonobacteria</taxon>
        <taxon>Ktedonobacterales</taxon>
        <taxon>Dictyobacteraceae</taxon>
        <taxon>Dictyobacter</taxon>
    </lineage>
</organism>
<feature type="domain" description="VOC" evidence="1">
    <location>
        <begin position="6"/>
        <end position="121"/>
    </location>
</feature>
<accession>A0A401ZK49</accession>
<evidence type="ECO:0000313" key="3">
    <source>
        <dbReference type="Proteomes" id="UP000287224"/>
    </source>
</evidence>
<protein>
    <submittedName>
        <fullName evidence="2">Glyoxalase</fullName>
    </submittedName>
</protein>
<dbReference type="Gene3D" id="3.10.180.10">
    <property type="entry name" value="2,3-Dihydroxybiphenyl 1,2-Dioxygenase, domain 1"/>
    <property type="match status" value="1"/>
</dbReference>
<evidence type="ECO:0000313" key="2">
    <source>
        <dbReference type="EMBL" id="GCE07231.1"/>
    </source>
</evidence>
<dbReference type="PANTHER" id="PTHR33993:SF2">
    <property type="entry name" value="VOC DOMAIN-CONTAINING PROTEIN"/>
    <property type="match status" value="1"/>
</dbReference>
<proteinExistence type="predicted"/>
<dbReference type="SUPFAM" id="SSF54593">
    <property type="entry name" value="Glyoxalase/Bleomycin resistance protein/Dihydroxybiphenyl dioxygenase"/>
    <property type="match status" value="1"/>
</dbReference>
<dbReference type="Pfam" id="PF00903">
    <property type="entry name" value="Glyoxalase"/>
    <property type="match status" value="1"/>
</dbReference>
<dbReference type="EMBL" id="BIFQ01000001">
    <property type="protein sequence ID" value="GCE07231.1"/>
    <property type="molecule type" value="Genomic_DNA"/>
</dbReference>
<dbReference type="Proteomes" id="UP000287224">
    <property type="component" value="Unassembled WGS sequence"/>
</dbReference>
<dbReference type="OrthoDB" id="9796521at2"/>
<dbReference type="CDD" id="cd06587">
    <property type="entry name" value="VOC"/>
    <property type="match status" value="1"/>
</dbReference>
<dbReference type="InterPro" id="IPR029068">
    <property type="entry name" value="Glyas_Bleomycin-R_OHBP_Dase"/>
</dbReference>
<evidence type="ECO:0000259" key="1">
    <source>
        <dbReference type="PROSITE" id="PS51819"/>
    </source>
</evidence>
<keyword evidence="3" id="KW-1185">Reference proteome</keyword>
<dbReference type="RefSeq" id="WP_126598324.1">
    <property type="nucleotide sequence ID" value="NZ_BIFQ01000001.1"/>
</dbReference>
<dbReference type="AlphaFoldDB" id="A0A401ZK49"/>
<reference evidence="3" key="1">
    <citation type="submission" date="2018-12" db="EMBL/GenBank/DDBJ databases">
        <title>Tengunoibacter tsumagoiensis gen. nov., sp. nov., Dictyobacter kobayashii sp. nov., D. alpinus sp. nov., and D. joshuensis sp. nov. and description of Dictyobacteraceae fam. nov. within the order Ktedonobacterales isolated from Tengu-no-mugimeshi.</title>
        <authorList>
            <person name="Wang C.M."/>
            <person name="Zheng Y."/>
            <person name="Sakai Y."/>
            <person name="Toyoda A."/>
            <person name="Minakuchi Y."/>
            <person name="Abe K."/>
            <person name="Yokota A."/>
            <person name="Yabe S."/>
        </authorList>
    </citation>
    <scope>NUCLEOTIDE SEQUENCE [LARGE SCALE GENOMIC DNA]</scope>
    <source>
        <strain evidence="3">S-27</strain>
    </source>
</reference>